<proteinExistence type="predicted"/>
<keyword evidence="2" id="KW-1185">Reference proteome</keyword>
<evidence type="ECO:0000313" key="1">
    <source>
        <dbReference type="EMBL" id="KAK4127655.1"/>
    </source>
</evidence>
<dbReference type="RefSeq" id="XP_062651426.1">
    <property type="nucleotide sequence ID" value="XM_062792188.1"/>
</dbReference>
<dbReference type="GeneID" id="87828957"/>
<evidence type="ECO:0000313" key="2">
    <source>
        <dbReference type="Proteomes" id="UP001302602"/>
    </source>
</evidence>
<sequence>MGSFSRLATPVRLSLVPRMRGCTGASGPIGSKGACGNGLVGHWMSIAVHERGVARCK</sequence>
<comment type="caution">
    <text evidence="1">The sequence shown here is derived from an EMBL/GenBank/DDBJ whole genome shotgun (WGS) entry which is preliminary data.</text>
</comment>
<gene>
    <name evidence="1" type="ORF">N657DRAFT_641663</name>
</gene>
<accession>A0AAN6Z6M6</accession>
<name>A0AAN6Z6M6_9PEZI</name>
<reference evidence="1" key="2">
    <citation type="submission" date="2023-05" db="EMBL/GenBank/DDBJ databases">
        <authorList>
            <consortium name="Lawrence Berkeley National Laboratory"/>
            <person name="Steindorff A."/>
            <person name="Hensen N."/>
            <person name="Bonometti L."/>
            <person name="Westerberg I."/>
            <person name="Brannstrom I.O."/>
            <person name="Guillou S."/>
            <person name="Cros-Aarteil S."/>
            <person name="Calhoun S."/>
            <person name="Haridas S."/>
            <person name="Kuo A."/>
            <person name="Mondo S."/>
            <person name="Pangilinan J."/>
            <person name="Riley R."/>
            <person name="Labutti K."/>
            <person name="Andreopoulos B."/>
            <person name="Lipzen A."/>
            <person name="Chen C."/>
            <person name="Yanf M."/>
            <person name="Daum C."/>
            <person name="Ng V."/>
            <person name="Clum A."/>
            <person name="Ohm R."/>
            <person name="Martin F."/>
            <person name="Silar P."/>
            <person name="Natvig D."/>
            <person name="Lalanne C."/>
            <person name="Gautier V."/>
            <person name="Ament-Velasquez S.L."/>
            <person name="Kruys A."/>
            <person name="Hutchinson M.I."/>
            <person name="Powell A.J."/>
            <person name="Barry K."/>
            <person name="Miller A.N."/>
            <person name="Grigoriev I.V."/>
            <person name="Debuchy R."/>
            <person name="Gladieux P."/>
            <person name="Thoren M.H."/>
            <person name="Johannesson H."/>
        </authorList>
    </citation>
    <scope>NUCLEOTIDE SEQUENCE</scope>
    <source>
        <strain evidence="1">CBS 731.68</strain>
    </source>
</reference>
<reference evidence="1" key="1">
    <citation type="journal article" date="2023" name="Mol. Phylogenet. Evol.">
        <title>Genome-scale phylogeny and comparative genomics of the fungal order Sordariales.</title>
        <authorList>
            <person name="Hensen N."/>
            <person name="Bonometti L."/>
            <person name="Westerberg I."/>
            <person name="Brannstrom I.O."/>
            <person name="Guillou S."/>
            <person name="Cros-Aarteil S."/>
            <person name="Calhoun S."/>
            <person name="Haridas S."/>
            <person name="Kuo A."/>
            <person name="Mondo S."/>
            <person name="Pangilinan J."/>
            <person name="Riley R."/>
            <person name="LaButti K."/>
            <person name="Andreopoulos B."/>
            <person name="Lipzen A."/>
            <person name="Chen C."/>
            <person name="Yan M."/>
            <person name="Daum C."/>
            <person name="Ng V."/>
            <person name="Clum A."/>
            <person name="Steindorff A."/>
            <person name="Ohm R.A."/>
            <person name="Martin F."/>
            <person name="Silar P."/>
            <person name="Natvig D.O."/>
            <person name="Lalanne C."/>
            <person name="Gautier V."/>
            <person name="Ament-Velasquez S.L."/>
            <person name="Kruys A."/>
            <person name="Hutchinson M.I."/>
            <person name="Powell A.J."/>
            <person name="Barry K."/>
            <person name="Miller A.N."/>
            <person name="Grigoriev I.V."/>
            <person name="Debuchy R."/>
            <person name="Gladieux P."/>
            <person name="Hiltunen Thoren M."/>
            <person name="Johannesson H."/>
        </authorList>
    </citation>
    <scope>NUCLEOTIDE SEQUENCE</scope>
    <source>
        <strain evidence="1">CBS 731.68</strain>
    </source>
</reference>
<organism evidence="1 2">
    <name type="scientific">Parathielavia appendiculata</name>
    <dbReference type="NCBI Taxonomy" id="2587402"/>
    <lineage>
        <taxon>Eukaryota</taxon>
        <taxon>Fungi</taxon>
        <taxon>Dikarya</taxon>
        <taxon>Ascomycota</taxon>
        <taxon>Pezizomycotina</taxon>
        <taxon>Sordariomycetes</taxon>
        <taxon>Sordariomycetidae</taxon>
        <taxon>Sordariales</taxon>
        <taxon>Chaetomiaceae</taxon>
        <taxon>Parathielavia</taxon>
    </lineage>
</organism>
<dbReference type="AlphaFoldDB" id="A0AAN6Z6M6"/>
<dbReference type="Proteomes" id="UP001302602">
    <property type="component" value="Unassembled WGS sequence"/>
</dbReference>
<dbReference type="EMBL" id="MU853224">
    <property type="protein sequence ID" value="KAK4127655.1"/>
    <property type="molecule type" value="Genomic_DNA"/>
</dbReference>
<protein>
    <submittedName>
        <fullName evidence="1">Uncharacterized protein</fullName>
    </submittedName>
</protein>